<dbReference type="InterPro" id="IPR014764">
    <property type="entry name" value="DCN-prot"/>
</dbReference>
<comment type="function">
    <text evidence="1">Neddylation of cullins play an essential role in the regulation of SCF-type complexes activity.</text>
</comment>
<dbReference type="Pfam" id="PF03556">
    <property type="entry name" value="Cullin_binding"/>
    <property type="match status" value="1"/>
</dbReference>
<dbReference type="FunFam" id="1.10.238.200:FF:000003">
    <property type="entry name" value="DCN1-like protein 3"/>
    <property type="match status" value="1"/>
</dbReference>
<evidence type="ECO:0000259" key="2">
    <source>
        <dbReference type="PROSITE" id="PS51229"/>
    </source>
</evidence>
<reference evidence="3 4" key="1">
    <citation type="submission" date="2019-09" db="EMBL/GenBank/DDBJ databases">
        <authorList>
            <person name="Brejova B."/>
        </authorList>
    </citation>
    <scope>NUCLEOTIDE SEQUENCE [LARGE SCALE GENOMIC DNA]</scope>
</reference>
<evidence type="ECO:0000256" key="1">
    <source>
        <dbReference type="RuleBase" id="RU410713"/>
    </source>
</evidence>
<keyword evidence="4" id="KW-1185">Reference proteome</keyword>
<dbReference type="PANTHER" id="PTHR12281">
    <property type="entry name" value="RP42 RELATED"/>
    <property type="match status" value="1"/>
</dbReference>
<dbReference type="GeneID" id="43582501"/>
<evidence type="ECO:0000313" key="3">
    <source>
        <dbReference type="EMBL" id="VVT53659.1"/>
    </source>
</evidence>
<dbReference type="AlphaFoldDB" id="A0A5E8BSW5"/>
<feature type="domain" description="DCUN1" evidence="2">
    <location>
        <begin position="49"/>
        <end position="240"/>
    </location>
</feature>
<dbReference type="Proteomes" id="UP000398389">
    <property type="component" value="Unassembled WGS sequence"/>
</dbReference>
<dbReference type="Gene3D" id="1.10.238.200">
    <property type="entry name" value="Cullin, PONY binding domain"/>
    <property type="match status" value="1"/>
</dbReference>
<proteinExistence type="predicted"/>
<dbReference type="GO" id="GO:0031624">
    <property type="term" value="F:ubiquitin conjugating enzyme binding"/>
    <property type="evidence" value="ECO:0007669"/>
    <property type="project" value="TreeGrafter"/>
</dbReference>
<dbReference type="GO" id="GO:0005886">
    <property type="term" value="C:plasma membrane"/>
    <property type="evidence" value="ECO:0007669"/>
    <property type="project" value="UniProtKB-ARBA"/>
</dbReference>
<dbReference type="OrthoDB" id="27198at2759"/>
<dbReference type="GO" id="GO:0000151">
    <property type="term" value="C:ubiquitin ligase complex"/>
    <property type="evidence" value="ECO:0007669"/>
    <property type="project" value="TreeGrafter"/>
</dbReference>
<accession>A0A5E8BSW5</accession>
<dbReference type="GO" id="GO:0032182">
    <property type="term" value="F:ubiquitin-like protein binding"/>
    <property type="evidence" value="ECO:0007669"/>
    <property type="project" value="TreeGrafter"/>
</dbReference>
<gene>
    <name evidence="3" type="ORF">SAPINGB_P003685</name>
</gene>
<evidence type="ECO:0000313" key="4">
    <source>
        <dbReference type="Proteomes" id="UP000398389"/>
    </source>
</evidence>
<sequence length="244" mass="28210">MNDKQLTAVQGLISIASVTRHDAISILNKHDYNLDRTLRLEWDRIPKRREAVMLENIFNNYRDPEGGDIIGIDGTVQFITDLGLELSDSVVLAIAMTLNAEAEGEFSKLGFIFGWLSLSATSISEMKVAVEHMKEQMQNNPAYFKNVYRFTYTYILPPNTRSLPTESAIAYWELLLTGRFQKLTEWNEFILNVYKKSISKDTWNMILEFANYIPNDPDLENYDLEASWPSVIDEFVEYLKENKK</sequence>
<dbReference type="InterPro" id="IPR005176">
    <property type="entry name" value="PONY_dom"/>
</dbReference>
<name>A0A5E8BSW5_9ASCO</name>
<dbReference type="InterPro" id="IPR042460">
    <property type="entry name" value="DCN1-like_PONY"/>
</dbReference>
<dbReference type="GO" id="GO:0097602">
    <property type="term" value="F:cullin family protein binding"/>
    <property type="evidence" value="ECO:0007669"/>
    <property type="project" value="TreeGrafter"/>
</dbReference>
<dbReference type="GO" id="GO:0045116">
    <property type="term" value="P:protein neddylation"/>
    <property type="evidence" value="ECO:0007669"/>
    <property type="project" value="TreeGrafter"/>
</dbReference>
<dbReference type="EMBL" id="CABVLU010000003">
    <property type="protein sequence ID" value="VVT53659.1"/>
    <property type="molecule type" value="Genomic_DNA"/>
</dbReference>
<organism evidence="3 4">
    <name type="scientific">Magnusiomyces paraingens</name>
    <dbReference type="NCBI Taxonomy" id="2606893"/>
    <lineage>
        <taxon>Eukaryota</taxon>
        <taxon>Fungi</taxon>
        <taxon>Dikarya</taxon>
        <taxon>Ascomycota</taxon>
        <taxon>Saccharomycotina</taxon>
        <taxon>Dipodascomycetes</taxon>
        <taxon>Dipodascales</taxon>
        <taxon>Dipodascaceae</taxon>
        <taxon>Magnusiomyces</taxon>
    </lineage>
</organism>
<dbReference type="RefSeq" id="XP_031854292.1">
    <property type="nucleotide sequence ID" value="XM_031998401.1"/>
</dbReference>
<dbReference type="PROSITE" id="PS51229">
    <property type="entry name" value="DCUN1"/>
    <property type="match status" value="1"/>
</dbReference>
<dbReference type="PANTHER" id="PTHR12281:SF31">
    <property type="entry name" value="DCN1-LIKE PROTEIN 3"/>
    <property type="match status" value="1"/>
</dbReference>
<dbReference type="Gene3D" id="1.10.238.10">
    <property type="entry name" value="EF-hand"/>
    <property type="match status" value="1"/>
</dbReference>
<protein>
    <recommendedName>
        <fullName evidence="1">Defective in cullin neddylation protein</fullName>
    </recommendedName>
</protein>